<sequence length="759" mass="82185">MSAVVGTTAAGIVGLSVFSNYITAPTQIPGLQLWLDASSSNNFTLSNTSNVVQWNDKSSNGFHFQTVGGIPKYAGGTRGVFFISDSNDYMRSISSNITYIGGVTNVFIVGMFSNANNNLMLVFGSNTDNSLRYTRGSAPNANDIYYSTGQQIFNINGTSVPLMPQSSIFFYNIFSFVVGAQAFFTSPSYIQLSADRIIRGGSTLTGFINEVIFYSNTLTANQRTQVEGYLAWKWGLNSNLPVSHFQLNSNITGLSATVPTGNTTAYNAPFSNFITAPTQVPGLQLWLDASSSNNFTLSNTSNVVQWNDKSANSNNFQRVQGTPTLISPIQGVFFSSTRTDLMRSFSSNISYTANITNLFVVAMYSNPGNYAYIINFGCNTDVSLRYNGGAGANPNDFYFNYTLSQQIFNVNGTFTNGFTPSGNTINIYNIFSGVYGPSAGGTSSPSFIQLSSAFNGRYLNGFINEVLMYSNALTANQRTQVEGYLAWKWGLNSNLPVSHYQKNSNTTGIAAPIPTTAPGFVPSSFLPSVYSNLALWLDAADATTIQYSSGANISNWRDKSGNGRNAIQAISIQQPIYTNKGVNFIRANNTNLVTTYTAQPIIEYLFIVINYTNPGGNAENIIRGNGVQSRQIFLNSSTNCILGVESLTSYTSATLSQNQIILLETIYNSNTSNAQINVNGSIIATANTGIVGSNPFNTGAGNTTIGYNTNSMDSTVYEVIVYSNVLTSQQRQNVEGYLAWKWGLTPSLPSTHQNAYIPP</sequence>
<reference evidence="1" key="1">
    <citation type="journal article" date="2020" name="Nature">
        <title>Giant virus diversity and host interactions through global metagenomics.</title>
        <authorList>
            <person name="Schulz F."/>
            <person name="Roux S."/>
            <person name="Paez-Espino D."/>
            <person name="Jungbluth S."/>
            <person name="Walsh D.A."/>
            <person name="Denef V.J."/>
            <person name="McMahon K.D."/>
            <person name="Konstantinidis K.T."/>
            <person name="Eloe-Fadrosh E.A."/>
            <person name="Kyrpides N.C."/>
            <person name="Woyke T."/>
        </authorList>
    </citation>
    <scope>NUCLEOTIDE SEQUENCE</scope>
    <source>
        <strain evidence="1">GVMAG-M-3300023184-62</strain>
    </source>
</reference>
<proteinExistence type="predicted"/>
<dbReference type="AlphaFoldDB" id="A0A6C0IB56"/>
<organism evidence="1">
    <name type="scientific">viral metagenome</name>
    <dbReference type="NCBI Taxonomy" id="1070528"/>
    <lineage>
        <taxon>unclassified sequences</taxon>
        <taxon>metagenomes</taxon>
        <taxon>organismal metagenomes</taxon>
    </lineage>
</organism>
<accession>A0A6C0IB56</accession>
<protein>
    <submittedName>
        <fullName evidence="1">Uncharacterized protein</fullName>
    </submittedName>
</protein>
<name>A0A6C0IB56_9ZZZZ</name>
<evidence type="ECO:0000313" key="1">
    <source>
        <dbReference type="EMBL" id="QHT89830.1"/>
    </source>
</evidence>
<dbReference type="EMBL" id="MN740152">
    <property type="protein sequence ID" value="QHT89830.1"/>
    <property type="molecule type" value="Genomic_DNA"/>
</dbReference>